<dbReference type="Proteomes" id="UP001597403">
    <property type="component" value="Unassembled WGS sequence"/>
</dbReference>
<protein>
    <submittedName>
        <fullName evidence="2">Metallophosphoesterase</fullName>
    </submittedName>
</protein>
<accession>A0ABW4UQI1</accession>
<dbReference type="EMBL" id="JBHUGF010000010">
    <property type="protein sequence ID" value="MFD1989331.1"/>
    <property type="molecule type" value="Genomic_DNA"/>
</dbReference>
<dbReference type="InterPro" id="IPR029052">
    <property type="entry name" value="Metallo-depent_PP-like"/>
</dbReference>
<comment type="caution">
    <text evidence="2">The sequence shown here is derived from an EMBL/GenBank/DDBJ whole genome shotgun (WGS) entry which is preliminary data.</text>
</comment>
<keyword evidence="3" id="KW-1185">Reference proteome</keyword>
<reference evidence="3" key="1">
    <citation type="journal article" date="2019" name="Int. J. Syst. Evol. Microbiol.">
        <title>The Global Catalogue of Microorganisms (GCM) 10K type strain sequencing project: providing services to taxonomists for standard genome sequencing and annotation.</title>
        <authorList>
            <consortium name="The Broad Institute Genomics Platform"/>
            <consortium name="The Broad Institute Genome Sequencing Center for Infectious Disease"/>
            <person name="Wu L."/>
            <person name="Ma J."/>
        </authorList>
    </citation>
    <scope>NUCLEOTIDE SEQUENCE [LARGE SCALE GENOMIC DNA]</scope>
    <source>
        <strain evidence="3">CGMCC 1.15067</strain>
    </source>
</reference>
<evidence type="ECO:0000259" key="1">
    <source>
        <dbReference type="Pfam" id="PF00149"/>
    </source>
</evidence>
<sequence length="269" mass="30018">MLTLGQIQSYPLEQVAYKTIGKRGQTIEQYIPLYHGEIVGLPSTIDALVIASDLQGVILNENTQDSVLLGTVLPEYIQLLLEVEYPHLSLERTGVLLCGDLYTDLKKRGASGNSLSVWQAFQQPFGWVVGIDGNHDLLSSEDYSWLQDQPNLHHLGIVKWVDIHGLKIAGLGGIIGRTDRPNRLTEIDYTKALKYILAQQLDLLLLHQSPDDPILKLEGSPLIRQLLEQASPTLVCCGHSYWEQSLITLSNQTQVLNADSKVFIWTRPS</sequence>
<evidence type="ECO:0000313" key="3">
    <source>
        <dbReference type="Proteomes" id="UP001597403"/>
    </source>
</evidence>
<proteinExistence type="predicted"/>
<dbReference type="Pfam" id="PF00149">
    <property type="entry name" value="Metallophos"/>
    <property type="match status" value="1"/>
</dbReference>
<dbReference type="SUPFAM" id="SSF56300">
    <property type="entry name" value="Metallo-dependent phosphatases"/>
    <property type="match status" value="1"/>
</dbReference>
<dbReference type="Gene3D" id="3.60.21.10">
    <property type="match status" value="1"/>
</dbReference>
<organism evidence="2 3">
    <name type="scientific">Paenibacillus nicotianae</name>
    <dbReference type="NCBI Taxonomy" id="1526551"/>
    <lineage>
        <taxon>Bacteria</taxon>
        <taxon>Bacillati</taxon>
        <taxon>Bacillota</taxon>
        <taxon>Bacilli</taxon>
        <taxon>Bacillales</taxon>
        <taxon>Paenibacillaceae</taxon>
        <taxon>Paenibacillus</taxon>
    </lineage>
</organism>
<gene>
    <name evidence="2" type="ORF">ACFSGI_05130</name>
</gene>
<evidence type="ECO:0000313" key="2">
    <source>
        <dbReference type="EMBL" id="MFD1989331.1"/>
    </source>
</evidence>
<dbReference type="RefSeq" id="WP_204823113.1">
    <property type="nucleotide sequence ID" value="NZ_JBHUGF010000010.1"/>
</dbReference>
<feature type="domain" description="Calcineurin-like phosphoesterase" evidence="1">
    <location>
        <begin position="95"/>
        <end position="240"/>
    </location>
</feature>
<name>A0ABW4UQI1_9BACL</name>
<dbReference type="InterPro" id="IPR004843">
    <property type="entry name" value="Calcineurin-like_PHP"/>
</dbReference>